<keyword evidence="5" id="KW-1185">Reference proteome</keyword>
<dbReference type="AlphaFoldDB" id="A0AAV3TYY9"/>
<reference evidence="5" key="1">
    <citation type="journal article" date="2019" name="Int. J. Syst. Evol. Microbiol.">
        <title>The Global Catalogue of Microorganisms (GCM) 10K type strain sequencing project: providing services to taxonomists for standard genome sequencing and annotation.</title>
        <authorList>
            <consortium name="The Broad Institute Genomics Platform"/>
            <consortium name="The Broad Institute Genome Sequencing Center for Infectious Disease"/>
            <person name="Wu L."/>
            <person name="Ma J."/>
        </authorList>
    </citation>
    <scope>NUCLEOTIDE SEQUENCE [LARGE SCALE GENOMIC DNA]</scope>
    <source>
        <strain evidence="5">JCM 19134</strain>
    </source>
</reference>
<evidence type="ECO:0000313" key="5">
    <source>
        <dbReference type="Proteomes" id="UP001409585"/>
    </source>
</evidence>
<sequence length="495" mass="53722">MTELQARDVGIIGAGPAGLAAAETLAQYGFSVVIFDEQLTAGGQIFRQPPRGFKNKNWLKESLYKAGRDLVHRAEKNASLQWRLGVTVQGVVTGKDSDGSDIFTVIYQNLADPKSRGIHEQLCRKVLLATGCHEAPIAFPGWNTPGVMMAGGMQAFIKSQSIVPGDRFVFSGTHPLQIVVASQIVEAGGSVGVVAFAQSWRALGTAFKSPLAVLRYPKKLLYIFKCLLVLMRAKVPIWHSTIVTRAIGADELEQVDFKRQVGSARADMSDGTGDAPPFITKTIAANRLALCFNFSVSSELAKQAGAQTVWSRENGGYLVKHNEWQESSKKGLFVAGEITMMAGADAAMDEGTLAALGIVMSEGPEGTLAKEIGRRAKKVRKNLAKQLEFANVLKAIARSGESYDQLEQVDTLICKCENVSVSEFLQIVEDNPQATSVNSLKLLSRAGMGMCQGRYCHRIVKRILAERYDRSEASTGDFSAQFPAKPISIEAFLEQ</sequence>
<dbReference type="Gene3D" id="1.10.10.1100">
    <property type="entry name" value="BFD-like [2Fe-2S]-binding domain"/>
    <property type="match status" value="1"/>
</dbReference>
<dbReference type="EMBL" id="BAABLX010000006">
    <property type="protein sequence ID" value="GAA4932962.1"/>
    <property type="molecule type" value="Genomic_DNA"/>
</dbReference>
<feature type="domain" description="FAD/NAD(P)-binding" evidence="3">
    <location>
        <begin position="8"/>
        <end position="351"/>
    </location>
</feature>
<dbReference type="InterPro" id="IPR017224">
    <property type="entry name" value="Opine_Oxase_asu/HCN_bsu"/>
</dbReference>
<dbReference type="Pfam" id="PF04324">
    <property type="entry name" value="Fer2_BFD"/>
    <property type="match status" value="1"/>
</dbReference>
<evidence type="ECO:0000259" key="3">
    <source>
        <dbReference type="Pfam" id="PF07992"/>
    </source>
</evidence>
<dbReference type="InterPro" id="IPR051691">
    <property type="entry name" value="Metab_Enz_Cyan_OpOx_G3PDH"/>
</dbReference>
<dbReference type="PANTHER" id="PTHR42949:SF3">
    <property type="entry name" value="ANAEROBIC GLYCEROL-3-PHOSPHATE DEHYDROGENASE SUBUNIT B"/>
    <property type="match status" value="1"/>
</dbReference>
<dbReference type="InterPro" id="IPR007419">
    <property type="entry name" value="BFD-like_2Fe2S-bd_dom"/>
</dbReference>
<dbReference type="InterPro" id="IPR023753">
    <property type="entry name" value="FAD/NAD-binding_dom"/>
</dbReference>
<gene>
    <name evidence="4" type="primary">hcnB</name>
    <name evidence="4" type="ORF">GCM10025791_06980</name>
</gene>
<dbReference type="SUPFAM" id="SSF51905">
    <property type="entry name" value="FAD/NAD(P)-binding domain"/>
    <property type="match status" value="1"/>
</dbReference>
<organism evidence="4 5">
    <name type="scientific">Halioxenophilus aromaticivorans</name>
    <dbReference type="NCBI Taxonomy" id="1306992"/>
    <lineage>
        <taxon>Bacteria</taxon>
        <taxon>Pseudomonadati</taxon>
        <taxon>Pseudomonadota</taxon>
        <taxon>Gammaproteobacteria</taxon>
        <taxon>Alteromonadales</taxon>
        <taxon>Alteromonadaceae</taxon>
        <taxon>Halioxenophilus</taxon>
    </lineage>
</organism>
<dbReference type="Proteomes" id="UP001409585">
    <property type="component" value="Unassembled WGS sequence"/>
</dbReference>
<evidence type="ECO:0000259" key="2">
    <source>
        <dbReference type="Pfam" id="PF04324"/>
    </source>
</evidence>
<dbReference type="CDD" id="cd19946">
    <property type="entry name" value="GlpA-like_Fer2_BFD-like"/>
    <property type="match status" value="1"/>
</dbReference>
<protein>
    <submittedName>
        <fullName evidence="4">Cyanide-forming glycine dehydrogenase subunit HcnB</fullName>
    </submittedName>
</protein>
<comment type="caution">
    <text evidence="4">The sequence shown here is derived from an EMBL/GenBank/DDBJ whole genome shotgun (WGS) entry which is preliminary data.</text>
</comment>
<keyword evidence="1" id="KW-0560">Oxidoreductase</keyword>
<dbReference type="PANTHER" id="PTHR42949">
    <property type="entry name" value="ANAEROBIC GLYCEROL-3-PHOSPHATE DEHYDROGENASE SUBUNIT B"/>
    <property type="match status" value="1"/>
</dbReference>
<dbReference type="GO" id="GO:0016491">
    <property type="term" value="F:oxidoreductase activity"/>
    <property type="evidence" value="ECO:0007669"/>
    <property type="project" value="UniProtKB-KW"/>
</dbReference>
<name>A0AAV3TYY9_9ALTE</name>
<dbReference type="PRINTS" id="PR00411">
    <property type="entry name" value="PNDRDTASEI"/>
</dbReference>
<dbReference type="InterPro" id="IPR036188">
    <property type="entry name" value="FAD/NAD-bd_sf"/>
</dbReference>
<dbReference type="InterPro" id="IPR041854">
    <property type="entry name" value="BFD-like_2Fe2S-bd_dom_sf"/>
</dbReference>
<accession>A0AAV3TYY9</accession>
<feature type="domain" description="BFD-like [2Fe-2S]-binding" evidence="2">
    <location>
        <begin position="412"/>
        <end position="466"/>
    </location>
</feature>
<dbReference type="PRINTS" id="PR00368">
    <property type="entry name" value="FADPNR"/>
</dbReference>
<evidence type="ECO:0000256" key="1">
    <source>
        <dbReference type="ARBA" id="ARBA00023002"/>
    </source>
</evidence>
<evidence type="ECO:0000313" key="4">
    <source>
        <dbReference type="EMBL" id="GAA4932962.1"/>
    </source>
</evidence>
<dbReference type="Pfam" id="PF07992">
    <property type="entry name" value="Pyr_redox_2"/>
    <property type="match status" value="1"/>
</dbReference>
<proteinExistence type="predicted"/>
<dbReference type="PIRSF" id="PIRSF037495">
    <property type="entry name" value="Opine_OX_OoxA/HcnB"/>
    <property type="match status" value="1"/>
</dbReference>
<dbReference type="Gene3D" id="3.50.50.60">
    <property type="entry name" value="FAD/NAD(P)-binding domain"/>
    <property type="match status" value="2"/>
</dbReference>
<dbReference type="RefSeq" id="WP_345417124.1">
    <property type="nucleotide sequence ID" value="NZ_AP031496.1"/>
</dbReference>